<gene>
    <name evidence="3" type="ORF">GMRT_15610</name>
</gene>
<evidence type="ECO:0000313" key="3">
    <source>
        <dbReference type="EMBL" id="TNJ28799.1"/>
    </source>
</evidence>
<dbReference type="AlphaFoldDB" id="A0A4Z1T885"/>
<feature type="repeat" description="ANK" evidence="1">
    <location>
        <begin position="637"/>
        <end position="660"/>
    </location>
</feature>
<dbReference type="VEuPathDB" id="GiardiaDB:GMRT_15610"/>
<dbReference type="InterPro" id="IPR002110">
    <property type="entry name" value="Ankyrin_rpt"/>
</dbReference>
<dbReference type="EMBL" id="VDLU01000002">
    <property type="protein sequence ID" value="TNJ28799.1"/>
    <property type="molecule type" value="Genomic_DNA"/>
</dbReference>
<reference evidence="3 4" key="1">
    <citation type="submission" date="2019-05" db="EMBL/GenBank/DDBJ databases">
        <title>The compact genome of Giardia muris reveals important steps in the evolution of intestinal protozoan parasites.</title>
        <authorList>
            <person name="Xu F."/>
            <person name="Jimenez-Gonzalez A."/>
            <person name="Einarsson E."/>
            <person name="Astvaldsson A."/>
            <person name="Peirasmaki D."/>
            <person name="Eckmann L."/>
            <person name="Andersson J.O."/>
            <person name="Svard S.G."/>
            <person name="Jerlstrom-Hultqvist J."/>
        </authorList>
    </citation>
    <scope>NUCLEOTIDE SEQUENCE [LARGE SCALE GENOMIC DNA]</scope>
    <source>
        <strain evidence="3 4">Roberts-Thomson</strain>
    </source>
</reference>
<dbReference type="PROSITE" id="PS50088">
    <property type="entry name" value="ANK_REPEAT"/>
    <property type="match status" value="2"/>
</dbReference>
<accession>A0A4Z1T885</accession>
<evidence type="ECO:0000313" key="4">
    <source>
        <dbReference type="Proteomes" id="UP000315496"/>
    </source>
</evidence>
<dbReference type="SMART" id="SM00248">
    <property type="entry name" value="ANK"/>
    <property type="match status" value="10"/>
</dbReference>
<organism evidence="3 4">
    <name type="scientific">Giardia muris</name>
    <dbReference type="NCBI Taxonomy" id="5742"/>
    <lineage>
        <taxon>Eukaryota</taxon>
        <taxon>Metamonada</taxon>
        <taxon>Diplomonadida</taxon>
        <taxon>Hexamitidae</taxon>
        <taxon>Giardiinae</taxon>
        <taxon>Giardia</taxon>
    </lineage>
</organism>
<feature type="repeat" description="ANK" evidence="1">
    <location>
        <begin position="537"/>
        <end position="559"/>
    </location>
</feature>
<keyword evidence="1" id="KW-0040">ANK repeat</keyword>
<dbReference type="SUPFAM" id="SSF48403">
    <property type="entry name" value="Ankyrin repeat"/>
    <property type="match status" value="3"/>
</dbReference>
<dbReference type="OrthoDB" id="194358at2759"/>
<sequence>MTRDWFEAASRGDRCALEAAVADMAGRKDQDQETALMHAVRAGQIESVKFLAPYESGCQNGAGYTALALAALLDDEKGCRALLPTEAKISLPSGITPLMLAASVGSSACIDCLLEYYGAEHDQEGRTALDYAVSGDMDRVVQQLLRKGTLFAAADVSQAVVTATLCGASRSLLLLQESLQTMQIQTKCYKCKDLERYIMHLEAENRRLGQENAEKQAELERRGMVIDFLNARVSELLPLTRMNRILSRQIPGYTEKDDEDSHVVVIEGREYRIPKQKRQILNTQGLKVDVTDPRNIELNVGAFCDYLRFALRFYSLPALQDTLHGHIETYKKSAIRDSLLGIKDTSERLMVGLCNLIGLIDQAVTLSNDDISNPAHLTPLMRGCIEKNTSTVRTTLQYAGMTDRYGRTALMHSAIVGYRTAAVILGPLEGEQVDGDRRTALWYALHNEHFDVADAILEWDYPGYQRLPMDVKKHGFTHLMEAAEENDIIRCFAYVRLGFACKQDYQGRTAQMFAAAASAIDTTRLLVRFERGLRDLQGRTALYRAAVAGSIEIVNLLLEAEHGLRCPGNDWTALMGAAYSAQSDTVCILKEKECTLRATDSCTALMFAAQVGADKCINELVDREAGLTTTDAYHKGAGWTALMIAVYNGHLECVQILLQHEHTIVPEGRTLLDYAENPDARVSLETRNAIIHLIRT</sequence>
<dbReference type="PROSITE" id="PS50297">
    <property type="entry name" value="ANK_REP_REGION"/>
    <property type="match status" value="2"/>
</dbReference>
<feature type="coiled-coil region" evidence="2">
    <location>
        <begin position="191"/>
        <end position="221"/>
    </location>
</feature>
<evidence type="ECO:0000256" key="2">
    <source>
        <dbReference type="SAM" id="Coils"/>
    </source>
</evidence>
<protein>
    <submittedName>
        <fullName evidence="3">Ankyrin repeat protein 1</fullName>
    </submittedName>
</protein>
<dbReference type="Gene3D" id="1.25.40.20">
    <property type="entry name" value="Ankyrin repeat-containing domain"/>
    <property type="match status" value="4"/>
</dbReference>
<proteinExistence type="predicted"/>
<dbReference type="Proteomes" id="UP000315496">
    <property type="component" value="Chromosome 2"/>
</dbReference>
<name>A0A4Z1T885_GIAMU</name>
<keyword evidence="4" id="KW-1185">Reference proteome</keyword>
<keyword evidence="2" id="KW-0175">Coiled coil</keyword>
<dbReference type="Pfam" id="PF12796">
    <property type="entry name" value="Ank_2"/>
    <property type="match status" value="4"/>
</dbReference>
<dbReference type="InterPro" id="IPR036770">
    <property type="entry name" value="Ankyrin_rpt-contain_sf"/>
</dbReference>
<comment type="caution">
    <text evidence="3">The sequence shown here is derived from an EMBL/GenBank/DDBJ whole genome shotgun (WGS) entry which is preliminary data.</text>
</comment>
<dbReference type="PANTHER" id="PTHR24120">
    <property type="entry name" value="GH07239P"/>
    <property type="match status" value="1"/>
</dbReference>
<dbReference type="PANTHER" id="PTHR24120:SF4">
    <property type="entry name" value="GH07239P"/>
    <property type="match status" value="1"/>
</dbReference>
<evidence type="ECO:0000256" key="1">
    <source>
        <dbReference type="PROSITE-ProRule" id="PRU00023"/>
    </source>
</evidence>